<dbReference type="GO" id="GO:0006915">
    <property type="term" value="P:apoptotic process"/>
    <property type="evidence" value="ECO:0007669"/>
    <property type="project" value="UniProtKB-KW"/>
</dbReference>
<dbReference type="GO" id="GO:0005737">
    <property type="term" value="C:cytoplasm"/>
    <property type="evidence" value="ECO:0007669"/>
    <property type="project" value="UniProtKB-SubCell"/>
</dbReference>
<dbReference type="GO" id="GO:0042593">
    <property type="term" value="P:glucose homeostasis"/>
    <property type="evidence" value="ECO:0007669"/>
    <property type="project" value="InterPro"/>
</dbReference>
<keyword evidence="17" id="KW-0460">Magnesium</keyword>
<evidence type="ECO:0000256" key="24">
    <source>
        <dbReference type="PROSITE-ProRule" id="PRU10141"/>
    </source>
</evidence>
<evidence type="ECO:0000256" key="6">
    <source>
        <dbReference type="ARBA" id="ARBA00012513"/>
    </source>
</evidence>
<dbReference type="PROSITE" id="PS00107">
    <property type="entry name" value="PROTEIN_KINASE_ATP"/>
    <property type="match status" value="1"/>
</dbReference>
<evidence type="ECO:0000256" key="2">
    <source>
        <dbReference type="ARBA" id="ARBA00001946"/>
    </source>
</evidence>
<evidence type="ECO:0000256" key="19">
    <source>
        <dbReference type="ARBA" id="ARBA00023242"/>
    </source>
</evidence>
<dbReference type="GO" id="GO:0046872">
    <property type="term" value="F:metal ion binding"/>
    <property type="evidence" value="ECO:0007669"/>
    <property type="project" value="UniProtKB-KW"/>
</dbReference>
<evidence type="ECO:0000256" key="3">
    <source>
        <dbReference type="ARBA" id="ARBA00004123"/>
    </source>
</evidence>
<evidence type="ECO:0000256" key="22">
    <source>
        <dbReference type="ARBA" id="ARBA00048679"/>
    </source>
</evidence>
<dbReference type="GO" id="GO:0004674">
    <property type="term" value="F:protein serine/threonine kinase activity"/>
    <property type="evidence" value="ECO:0007669"/>
    <property type="project" value="UniProtKB-KW"/>
</dbReference>
<dbReference type="InterPro" id="IPR008271">
    <property type="entry name" value="Ser/Thr_kinase_AS"/>
</dbReference>
<dbReference type="GO" id="GO:0035556">
    <property type="term" value="P:intracellular signal transduction"/>
    <property type="evidence" value="ECO:0007669"/>
    <property type="project" value="TreeGrafter"/>
</dbReference>
<evidence type="ECO:0000256" key="26">
    <source>
        <dbReference type="SAM" id="MobiDB-lite"/>
    </source>
</evidence>
<dbReference type="InterPro" id="IPR011009">
    <property type="entry name" value="Kinase-like_dom_sf"/>
</dbReference>
<feature type="binding site" evidence="24">
    <location>
        <position position="93"/>
    </location>
    <ligand>
        <name>ATP</name>
        <dbReference type="ChEBI" id="CHEBI:30616"/>
    </ligand>
</feature>
<evidence type="ECO:0000256" key="9">
    <source>
        <dbReference type="ARBA" id="ARBA00022553"/>
    </source>
</evidence>
<dbReference type="EC" id="2.7.11.1" evidence="6"/>
<comment type="catalytic activity">
    <reaction evidence="22">
        <text>L-seryl-[protein] + ATP = O-phospho-L-seryl-[protein] + ADP + H(+)</text>
        <dbReference type="Rhea" id="RHEA:17989"/>
        <dbReference type="Rhea" id="RHEA-COMP:9863"/>
        <dbReference type="Rhea" id="RHEA-COMP:11604"/>
        <dbReference type="ChEBI" id="CHEBI:15378"/>
        <dbReference type="ChEBI" id="CHEBI:29999"/>
        <dbReference type="ChEBI" id="CHEBI:30616"/>
        <dbReference type="ChEBI" id="CHEBI:83421"/>
        <dbReference type="ChEBI" id="CHEBI:456216"/>
        <dbReference type="EC" id="2.7.11.1"/>
    </reaction>
</comment>
<dbReference type="SUPFAM" id="SSF56112">
    <property type="entry name" value="Protein kinase-like (PK-like)"/>
    <property type="match status" value="1"/>
</dbReference>
<evidence type="ECO:0000256" key="21">
    <source>
        <dbReference type="ARBA" id="ARBA00047899"/>
    </source>
</evidence>
<dbReference type="InterPro" id="IPR039154">
    <property type="entry name" value="LKB1_c"/>
</dbReference>
<comment type="caution">
    <text evidence="28">The sequence shown here is derived from an EMBL/GenBank/DDBJ whole genome shotgun (WGS) entry which is preliminary data.</text>
</comment>
<sequence>MEQEEFVHGSILCHDEIPLNPPESVNPMDFFDDVDDGDLIIHRVESDQVVYQPQRHKVKLIGKYLMGEMLGEGSYGKVKEILDTETLCRRAVKILKRRKLRKIPNGEQNVQREIQLLKRLRHKNVIRLIDVMYNDEKQKMYIVMEYCASELQEMLESVPDKKFPIWQAHGYFCQLIDGLEYLHSHGIIHKDIKPGNLLVTNDETLKITDLGVAEALDMFARTDECRTSQGSPAFQPPEIANGLNTFSGFKVDVWSSGVTLYNITTGKYPFEGDNIYKLFENIGKGVYTIPEEVSDLLGDLLRGMLAYDSEVRYTLQQIRQHPWFIKQHPRVLERVLIPPRLDDPDDVLRSMTVIGSLNAMHYGDDEGEQDSDVPMISDSHNPNYIQEDGCGNNVMDHVVPSGRQTSDVIEEGDNESLQATAAAAQRNGKSKSKKSNKSKFSGCKQS</sequence>
<evidence type="ECO:0000256" key="8">
    <source>
        <dbReference type="ARBA" id="ARBA00022527"/>
    </source>
</evidence>
<dbReference type="GO" id="GO:0006974">
    <property type="term" value="P:DNA damage response"/>
    <property type="evidence" value="ECO:0007669"/>
    <property type="project" value="UniProtKB-KW"/>
</dbReference>
<dbReference type="GO" id="GO:0030010">
    <property type="term" value="P:establishment of cell polarity"/>
    <property type="evidence" value="ECO:0007669"/>
    <property type="project" value="InterPro"/>
</dbReference>
<evidence type="ECO:0000256" key="18">
    <source>
        <dbReference type="ARBA" id="ARBA00023211"/>
    </source>
</evidence>
<dbReference type="Gene3D" id="3.30.200.20">
    <property type="entry name" value="Phosphorylase Kinase, domain 1"/>
    <property type="match status" value="1"/>
</dbReference>
<evidence type="ECO:0000256" key="23">
    <source>
        <dbReference type="ARBA" id="ARBA00068788"/>
    </source>
</evidence>
<evidence type="ECO:0000256" key="11">
    <source>
        <dbReference type="ARBA" id="ARBA00022703"/>
    </source>
</evidence>
<evidence type="ECO:0000256" key="7">
    <source>
        <dbReference type="ARBA" id="ARBA00022490"/>
    </source>
</evidence>
<keyword evidence="15" id="KW-0418">Kinase</keyword>
<evidence type="ECO:0000256" key="13">
    <source>
        <dbReference type="ARBA" id="ARBA00022741"/>
    </source>
</evidence>
<proteinExistence type="inferred from homology"/>
<name>A0AAV2HR85_LYMST</name>
<accession>A0AAV2HR85</accession>
<dbReference type="GO" id="GO:0001558">
    <property type="term" value="P:regulation of cell growth"/>
    <property type="evidence" value="ECO:0007669"/>
    <property type="project" value="InterPro"/>
</dbReference>
<dbReference type="FunFam" id="3.30.200.20:FF:000235">
    <property type="entry name" value="serine/threonine-protein kinase STK11"/>
    <property type="match status" value="1"/>
</dbReference>
<evidence type="ECO:0000256" key="5">
    <source>
        <dbReference type="ARBA" id="ARBA00009985"/>
    </source>
</evidence>
<keyword evidence="16 24" id="KW-0067">ATP-binding</keyword>
<keyword evidence="12" id="KW-0479">Metal-binding</keyword>
<keyword evidence="19" id="KW-0539">Nucleus</keyword>
<evidence type="ECO:0000256" key="15">
    <source>
        <dbReference type="ARBA" id="ARBA00022777"/>
    </source>
</evidence>
<comment type="cofactor">
    <cofactor evidence="1">
        <name>Mn(2+)</name>
        <dbReference type="ChEBI" id="CHEBI:29035"/>
    </cofactor>
</comment>
<dbReference type="GO" id="GO:0030295">
    <property type="term" value="F:protein kinase activator activity"/>
    <property type="evidence" value="ECO:0007669"/>
    <property type="project" value="InterPro"/>
</dbReference>
<comment type="cofactor">
    <cofactor evidence="2">
        <name>Mg(2+)</name>
        <dbReference type="ChEBI" id="CHEBI:18420"/>
    </cofactor>
</comment>
<dbReference type="FunFam" id="1.10.510.10:FF:000245">
    <property type="entry name" value="serine/threonine-protein kinase STK11"/>
    <property type="match status" value="1"/>
</dbReference>
<dbReference type="AlphaFoldDB" id="A0AAV2HR85"/>
<dbReference type="EMBL" id="CAXITT010000229">
    <property type="protein sequence ID" value="CAL1536439.1"/>
    <property type="molecule type" value="Genomic_DNA"/>
</dbReference>
<evidence type="ECO:0000256" key="10">
    <source>
        <dbReference type="ARBA" id="ARBA00022679"/>
    </source>
</evidence>
<feature type="domain" description="Protein kinase" evidence="27">
    <location>
        <begin position="64"/>
        <end position="324"/>
    </location>
</feature>
<comment type="catalytic activity">
    <reaction evidence="21">
        <text>L-threonyl-[protein] + ATP = O-phospho-L-threonyl-[protein] + ADP + H(+)</text>
        <dbReference type="Rhea" id="RHEA:46608"/>
        <dbReference type="Rhea" id="RHEA-COMP:11060"/>
        <dbReference type="Rhea" id="RHEA-COMP:11605"/>
        <dbReference type="ChEBI" id="CHEBI:15378"/>
        <dbReference type="ChEBI" id="CHEBI:30013"/>
        <dbReference type="ChEBI" id="CHEBI:30616"/>
        <dbReference type="ChEBI" id="CHEBI:61977"/>
        <dbReference type="ChEBI" id="CHEBI:456216"/>
        <dbReference type="EC" id="2.7.11.1"/>
    </reaction>
</comment>
<evidence type="ECO:0000256" key="17">
    <source>
        <dbReference type="ARBA" id="ARBA00022842"/>
    </source>
</evidence>
<keyword evidence="13 24" id="KW-0547">Nucleotide-binding</keyword>
<dbReference type="PANTHER" id="PTHR24346">
    <property type="entry name" value="MAP/MICROTUBULE AFFINITY-REGULATING KINASE"/>
    <property type="match status" value="1"/>
</dbReference>
<evidence type="ECO:0000256" key="14">
    <source>
        <dbReference type="ARBA" id="ARBA00022763"/>
    </source>
</evidence>
<dbReference type="PANTHER" id="PTHR24346:SF94">
    <property type="entry name" value="NON-SPECIFIC SERINE_THREONINE PROTEIN KINASE"/>
    <property type="match status" value="1"/>
</dbReference>
<keyword evidence="11" id="KW-0053">Apoptosis</keyword>
<keyword evidence="7" id="KW-0963">Cytoplasm</keyword>
<keyword evidence="14" id="KW-0227">DNA damage</keyword>
<feature type="region of interest" description="Disordered" evidence="26">
    <location>
        <begin position="396"/>
        <end position="446"/>
    </location>
</feature>
<keyword evidence="29" id="KW-1185">Reference proteome</keyword>
<feature type="compositionally biased region" description="Basic residues" evidence="26">
    <location>
        <begin position="428"/>
        <end position="437"/>
    </location>
</feature>
<dbReference type="SMART" id="SM00220">
    <property type="entry name" value="S_TKc"/>
    <property type="match status" value="1"/>
</dbReference>
<dbReference type="GO" id="GO:0005634">
    <property type="term" value="C:nucleus"/>
    <property type="evidence" value="ECO:0007669"/>
    <property type="project" value="UniProtKB-SubCell"/>
</dbReference>
<dbReference type="Pfam" id="PF00069">
    <property type="entry name" value="Pkinase"/>
    <property type="match status" value="1"/>
</dbReference>
<dbReference type="Gene3D" id="1.10.510.10">
    <property type="entry name" value="Transferase(Phosphotransferase) domain 1"/>
    <property type="match status" value="1"/>
</dbReference>
<keyword evidence="9" id="KW-0597">Phosphoprotein</keyword>
<dbReference type="PROSITE" id="PS00108">
    <property type="entry name" value="PROTEIN_KINASE_ST"/>
    <property type="match status" value="1"/>
</dbReference>
<dbReference type="CDD" id="cd14119">
    <property type="entry name" value="STKc_LKB1"/>
    <property type="match status" value="1"/>
</dbReference>
<dbReference type="InterPro" id="IPR017441">
    <property type="entry name" value="Protein_kinase_ATP_BS"/>
</dbReference>
<evidence type="ECO:0000256" key="1">
    <source>
        <dbReference type="ARBA" id="ARBA00001936"/>
    </source>
</evidence>
<evidence type="ECO:0000256" key="12">
    <source>
        <dbReference type="ARBA" id="ARBA00022723"/>
    </source>
</evidence>
<evidence type="ECO:0000256" key="25">
    <source>
        <dbReference type="RuleBase" id="RU000304"/>
    </source>
</evidence>
<evidence type="ECO:0000313" key="28">
    <source>
        <dbReference type="EMBL" id="CAL1536439.1"/>
    </source>
</evidence>
<keyword evidence="10" id="KW-0808">Transferase</keyword>
<keyword evidence="18" id="KW-0464">Manganese</keyword>
<organism evidence="28 29">
    <name type="scientific">Lymnaea stagnalis</name>
    <name type="common">Great pond snail</name>
    <name type="synonym">Helix stagnalis</name>
    <dbReference type="NCBI Taxonomy" id="6523"/>
    <lineage>
        <taxon>Eukaryota</taxon>
        <taxon>Metazoa</taxon>
        <taxon>Spiralia</taxon>
        <taxon>Lophotrochozoa</taxon>
        <taxon>Mollusca</taxon>
        <taxon>Gastropoda</taxon>
        <taxon>Heterobranchia</taxon>
        <taxon>Euthyneura</taxon>
        <taxon>Panpulmonata</taxon>
        <taxon>Hygrophila</taxon>
        <taxon>Lymnaeoidea</taxon>
        <taxon>Lymnaeidae</taxon>
        <taxon>Lymnaea</taxon>
    </lineage>
</organism>
<reference evidence="28 29" key="1">
    <citation type="submission" date="2024-04" db="EMBL/GenBank/DDBJ databases">
        <authorList>
            <consortium name="Genoscope - CEA"/>
            <person name="William W."/>
        </authorList>
    </citation>
    <scope>NUCLEOTIDE SEQUENCE [LARGE SCALE GENOMIC DNA]</scope>
</reference>
<evidence type="ECO:0000256" key="4">
    <source>
        <dbReference type="ARBA" id="ARBA00004496"/>
    </source>
</evidence>
<evidence type="ECO:0000313" key="29">
    <source>
        <dbReference type="Proteomes" id="UP001497497"/>
    </source>
</evidence>
<gene>
    <name evidence="28" type="ORF">GSLYS_00010352001</name>
</gene>
<dbReference type="GO" id="GO:0005524">
    <property type="term" value="F:ATP binding"/>
    <property type="evidence" value="ECO:0007669"/>
    <property type="project" value="UniProtKB-UniRule"/>
</dbReference>
<dbReference type="InterPro" id="IPR000719">
    <property type="entry name" value="Prot_kinase_dom"/>
</dbReference>
<dbReference type="PROSITE" id="PS50011">
    <property type="entry name" value="PROTEIN_KINASE_DOM"/>
    <property type="match status" value="1"/>
</dbReference>
<comment type="subcellular location">
    <subcellularLocation>
        <location evidence="4">Cytoplasm</location>
    </subcellularLocation>
    <subcellularLocation>
        <location evidence="3">Nucleus</location>
    </subcellularLocation>
</comment>
<evidence type="ECO:0000256" key="16">
    <source>
        <dbReference type="ARBA" id="ARBA00022840"/>
    </source>
</evidence>
<keyword evidence="20" id="KW-0131">Cell cycle</keyword>
<dbReference type="Proteomes" id="UP001497497">
    <property type="component" value="Unassembled WGS sequence"/>
</dbReference>
<evidence type="ECO:0000259" key="27">
    <source>
        <dbReference type="PROSITE" id="PS50011"/>
    </source>
</evidence>
<keyword evidence="8 25" id="KW-0723">Serine/threonine-protein kinase</keyword>
<protein>
    <recommendedName>
        <fullName evidence="23">Serine/threonine-protein kinase STK11</fullName>
        <ecNumber evidence="6">2.7.11.1</ecNumber>
    </recommendedName>
</protein>
<comment type="similarity">
    <text evidence="5">Belongs to the protein kinase superfamily. CAMK Ser/Thr protein kinase family. LKB1 subfamily.</text>
</comment>
<evidence type="ECO:0000256" key="20">
    <source>
        <dbReference type="ARBA" id="ARBA00023306"/>
    </source>
</evidence>